<dbReference type="Proteomes" id="UP001162131">
    <property type="component" value="Unassembled WGS sequence"/>
</dbReference>
<evidence type="ECO:0000313" key="9">
    <source>
        <dbReference type="Proteomes" id="UP001162131"/>
    </source>
</evidence>
<evidence type="ECO:0000256" key="1">
    <source>
        <dbReference type="ARBA" id="ARBA00000707"/>
    </source>
</evidence>
<evidence type="ECO:0000256" key="4">
    <source>
        <dbReference type="ARBA" id="ARBA00022786"/>
    </source>
</evidence>
<keyword evidence="6" id="KW-0788">Thiol protease</keyword>
<dbReference type="InterPro" id="IPR042468">
    <property type="entry name" value="Peptidase_C65_otubain_sub1"/>
</dbReference>
<keyword evidence="4" id="KW-0833">Ubl conjugation pathway</keyword>
<feature type="domain" description="OTU" evidence="7">
    <location>
        <begin position="55"/>
        <end position="260"/>
    </location>
</feature>
<dbReference type="InterPro" id="IPR019400">
    <property type="entry name" value="Peptidase_C65_otubain"/>
</dbReference>
<gene>
    <name evidence="8" type="ORF">BSTOLATCC_MIC41871</name>
</gene>
<dbReference type="PANTHER" id="PTHR12931">
    <property type="entry name" value="UBIQUITIN THIOLESTERASE PROTEIN OTUB"/>
    <property type="match status" value="1"/>
</dbReference>
<dbReference type="GO" id="GO:0071108">
    <property type="term" value="P:protein K48-linked deubiquitination"/>
    <property type="evidence" value="ECO:0007669"/>
    <property type="project" value="TreeGrafter"/>
</dbReference>
<dbReference type="Gene3D" id="3.30.200.60">
    <property type="entry name" value="Peptidase C65 Otubain, subdomain 1"/>
    <property type="match status" value="1"/>
</dbReference>
<dbReference type="GO" id="GO:0006508">
    <property type="term" value="P:proteolysis"/>
    <property type="evidence" value="ECO:0007669"/>
    <property type="project" value="UniProtKB-KW"/>
</dbReference>
<dbReference type="GO" id="GO:0005634">
    <property type="term" value="C:nucleus"/>
    <property type="evidence" value="ECO:0007669"/>
    <property type="project" value="TreeGrafter"/>
</dbReference>
<dbReference type="CDD" id="cd22749">
    <property type="entry name" value="Otubain_C65"/>
    <property type="match status" value="1"/>
</dbReference>
<evidence type="ECO:0000313" key="8">
    <source>
        <dbReference type="EMBL" id="CAG9326597.1"/>
    </source>
</evidence>
<dbReference type="InterPro" id="IPR042467">
    <property type="entry name" value="Peptidase_C65_otubain_sub2"/>
</dbReference>
<comment type="caution">
    <text evidence="8">The sequence shown here is derived from an EMBL/GenBank/DDBJ whole genome shotgun (WGS) entry which is preliminary data.</text>
</comment>
<dbReference type="GO" id="GO:0043130">
    <property type="term" value="F:ubiquitin binding"/>
    <property type="evidence" value="ECO:0007669"/>
    <property type="project" value="TreeGrafter"/>
</dbReference>
<sequence>MEDFSIIKQQDEILREIEERQPMFTPVQDFSSLEVEYASNPPFQAKIPYLQSKYSGFRRTRGDGNCFYRSFIFSLFEQLIQNKSHLSNPDSPYSQIYSAIKQKVLDSGDILNAAGFLPICYEDFIDMISAKLEMIPTTEISQLEDDFKDKIIADTYVMYTRFIVSAFLRLHADEYSGFVEGYPDIVSFCNSEVDPMNRECEQLQIIAMTEAFQIKAEIEYMDRNDRTETTLMSFPFEYTGPDFKIHMLYRPGHYDILYPNRS</sequence>
<accession>A0AAU9JQL5</accession>
<proteinExistence type="predicted"/>
<organism evidence="8 9">
    <name type="scientific">Blepharisma stoltei</name>
    <dbReference type="NCBI Taxonomy" id="1481888"/>
    <lineage>
        <taxon>Eukaryota</taxon>
        <taxon>Sar</taxon>
        <taxon>Alveolata</taxon>
        <taxon>Ciliophora</taxon>
        <taxon>Postciliodesmatophora</taxon>
        <taxon>Heterotrichea</taxon>
        <taxon>Heterotrichida</taxon>
        <taxon>Blepharismidae</taxon>
        <taxon>Blepharisma</taxon>
    </lineage>
</organism>
<dbReference type="InterPro" id="IPR038765">
    <property type="entry name" value="Papain-like_cys_pep_sf"/>
</dbReference>
<evidence type="ECO:0000256" key="5">
    <source>
        <dbReference type="ARBA" id="ARBA00022801"/>
    </source>
</evidence>
<evidence type="ECO:0000256" key="6">
    <source>
        <dbReference type="ARBA" id="ARBA00022807"/>
    </source>
</evidence>
<dbReference type="GO" id="GO:0004843">
    <property type="term" value="F:cysteine-type deubiquitinase activity"/>
    <property type="evidence" value="ECO:0007669"/>
    <property type="project" value="UniProtKB-EC"/>
</dbReference>
<dbReference type="PROSITE" id="PS50802">
    <property type="entry name" value="OTU"/>
    <property type="match status" value="1"/>
</dbReference>
<evidence type="ECO:0000259" key="7">
    <source>
        <dbReference type="PROSITE" id="PS50802"/>
    </source>
</evidence>
<protein>
    <recommendedName>
        <fullName evidence="2">ubiquitinyl hydrolase 1</fullName>
        <ecNumber evidence="2">3.4.19.12</ecNumber>
    </recommendedName>
</protein>
<dbReference type="InterPro" id="IPR003323">
    <property type="entry name" value="OTU_dom"/>
</dbReference>
<keyword evidence="3" id="KW-0645">Protease</keyword>
<name>A0AAU9JQL5_9CILI</name>
<keyword evidence="5" id="KW-0378">Hydrolase</keyword>
<dbReference type="EMBL" id="CAJZBQ010000041">
    <property type="protein sequence ID" value="CAG9326597.1"/>
    <property type="molecule type" value="Genomic_DNA"/>
</dbReference>
<evidence type="ECO:0000256" key="3">
    <source>
        <dbReference type="ARBA" id="ARBA00022670"/>
    </source>
</evidence>
<dbReference type="EC" id="3.4.19.12" evidence="2"/>
<dbReference type="AlphaFoldDB" id="A0AAU9JQL5"/>
<evidence type="ECO:0000256" key="2">
    <source>
        <dbReference type="ARBA" id="ARBA00012759"/>
    </source>
</evidence>
<dbReference type="SUPFAM" id="SSF54001">
    <property type="entry name" value="Cysteine proteinases"/>
    <property type="match status" value="1"/>
</dbReference>
<reference evidence="8" key="1">
    <citation type="submission" date="2021-09" db="EMBL/GenBank/DDBJ databases">
        <authorList>
            <consortium name="AG Swart"/>
            <person name="Singh M."/>
            <person name="Singh A."/>
            <person name="Seah K."/>
            <person name="Emmerich C."/>
        </authorList>
    </citation>
    <scope>NUCLEOTIDE SEQUENCE</scope>
    <source>
        <strain evidence="8">ATCC30299</strain>
    </source>
</reference>
<comment type="catalytic activity">
    <reaction evidence="1">
        <text>Thiol-dependent hydrolysis of ester, thioester, amide, peptide and isopeptide bonds formed by the C-terminal Gly of ubiquitin (a 76-residue protein attached to proteins as an intracellular targeting signal).</text>
        <dbReference type="EC" id="3.4.19.12"/>
    </reaction>
</comment>
<dbReference type="PANTHER" id="PTHR12931:SF15">
    <property type="entry name" value="UBIQUITIN THIOESTERASE OTUBAIN-LIKE"/>
    <property type="match status" value="1"/>
</dbReference>
<keyword evidence="9" id="KW-1185">Reference proteome</keyword>
<dbReference type="Gene3D" id="1.20.1300.20">
    <property type="entry name" value="Peptidase C65 Otubain, subdomain 2"/>
    <property type="match status" value="1"/>
</dbReference>
<dbReference type="Pfam" id="PF10275">
    <property type="entry name" value="Peptidase_C65"/>
    <property type="match status" value="1"/>
</dbReference>